<evidence type="ECO:0000313" key="3">
    <source>
        <dbReference type="Proteomes" id="UP000054018"/>
    </source>
</evidence>
<reference evidence="2 3" key="1">
    <citation type="submission" date="2014-04" db="EMBL/GenBank/DDBJ databases">
        <authorList>
            <consortium name="DOE Joint Genome Institute"/>
            <person name="Kuo A."/>
            <person name="Kohler A."/>
            <person name="Costa M.D."/>
            <person name="Nagy L.G."/>
            <person name="Floudas D."/>
            <person name="Copeland A."/>
            <person name="Barry K.W."/>
            <person name="Cichocki N."/>
            <person name="Veneault-Fourrey C."/>
            <person name="LaButti K."/>
            <person name="Lindquist E.A."/>
            <person name="Lipzen A."/>
            <person name="Lundell T."/>
            <person name="Morin E."/>
            <person name="Murat C."/>
            <person name="Sun H."/>
            <person name="Tunlid A."/>
            <person name="Henrissat B."/>
            <person name="Grigoriev I.V."/>
            <person name="Hibbett D.S."/>
            <person name="Martin F."/>
            <person name="Nordberg H.P."/>
            <person name="Cantor M.N."/>
            <person name="Hua S.X."/>
        </authorList>
    </citation>
    <scope>NUCLEOTIDE SEQUENCE [LARGE SCALE GENOMIC DNA]</scope>
    <source>
        <strain evidence="2 3">441</strain>
    </source>
</reference>
<feature type="region of interest" description="Disordered" evidence="1">
    <location>
        <begin position="271"/>
        <end position="293"/>
    </location>
</feature>
<protein>
    <submittedName>
        <fullName evidence="2">Uncharacterized protein</fullName>
    </submittedName>
</protein>
<organism evidence="2 3">
    <name type="scientific">Pisolithus microcarpus 441</name>
    <dbReference type="NCBI Taxonomy" id="765257"/>
    <lineage>
        <taxon>Eukaryota</taxon>
        <taxon>Fungi</taxon>
        <taxon>Dikarya</taxon>
        <taxon>Basidiomycota</taxon>
        <taxon>Agaricomycotina</taxon>
        <taxon>Agaricomycetes</taxon>
        <taxon>Agaricomycetidae</taxon>
        <taxon>Boletales</taxon>
        <taxon>Sclerodermatineae</taxon>
        <taxon>Pisolithaceae</taxon>
        <taxon>Pisolithus</taxon>
    </lineage>
</organism>
<feature type="compositionally biased region" description="Acidic residues" evidence="1">
    <location>
        <begin position="271"/>
        <end position="281"/>
    </location>
</feature>
<dbReference type="AlphaFoldDB" id="A0A0C9ZJR8"/>
<proteinExistence type="predicted"/>
<accession>A0A0C9ZJR8</accession>
<dbReference type="STRING" id="765257.A0A0C9ZJR8"/>
<gene>
    <name evidence="2" type="ORF">PISMIDRAFT_484520</name>
</gene>
<evidence type="ECO:0000256" key="1">
    <source>
        <dbReference type="SAM" id="MobiDB-lite"/>
    </source>
</evidence>
<dbReference type="OrthoDB" id="3255261at2759"/>
<dbReference type="HOGENOM" id="CLU_066679_1_0_1"/>
<dbReference type="Proteomes" id="UP000054018">
    <property type="component" value="Unassembled WGS sequence"/>
</dbReference>
<sequence>MSPLQRKYVDLIRDATSKWANWDPPIPIKVGAFGTLDRVTGELDVRGNVYDADFQETLDKIDPTLKLKLQQHPPVVGPVEEDFIVSASGAQKRAFSVAPGVDVMGLATATLKADFQFSQGKRGAFLVMHSPRMEYFPPSAVLSQLYNVPALADMHLVTSVFTCPAFSLYLSDKSGEQISLALLASAPIITPVTPLGPNASFSTGIDWWTNASRGILRKGVSKEGEYVFTPLYVLKKRGGWTRKIFRSRVQIEHGRGNEDELWVDVDVPWEPLDEDGEEDPIDVNGSGCPDTFD</sequence>
<keyword evidence="3" id="KW-1185">Reference proteome</keyword>
<name>A0A0C9ZJR8_9AGAM</name>
<dbReference type="EMBL" id="KN833689">
    <property type="protein sequence ID" value="KIK29511.1"/>
    <property type="molecule type" value="Genomic_DNA"/>
</dbReference>
<evidence type="ECO:0000313" key="2">
    <source>
        <dbReference type="EMBL" id="KIK29511.1"/>
    </source>
</evidence>
<reference evidence="3" key="2">
    <citation type="submission" date="2015-01" db="EMBL/GenBank/DDBJ databases">
        <title>Evolutionary Origins and Diversification of the Mycorrhizal Mutualists.</title>
        <authorList>
            <consortium name="DOE Joint Genome Institute"/>
            <consortium name="Mycorrhizal Genomics Consortium"/>
            <person name="Kohler A."/>
            <person name="Kuo A."/>
            <person name="Nagy L.G."/>
            <person name="Floudas D."/>
            <person name="Copeland A."/>
            <person name="Barry K.W."/>
            <person name="Cichocki N."/>
            <person name="Veneault-Fourrey C."/>
            <person name="LaButti K."/>
            <person name="Lindquist E.A."/>
            <person name="Lipzen A."/>
            <person name="Lundell T."/>
            <person name="Morin E."/>
            <person name="Murat C."/>
            <person name="Riley R."/>
            <person name="Ohm R."/>
            <person name="Sun H."/>
            <person name="Tunlid A."/>
            <person name="Henrissat B."/>
            <person name="Grigoriev I.V."/>
            <person name="Hibbett D.S."/>
            <person name="Martin F."/>
        </authorList>
    </citation>
    <scope>NUCLEOTIDE SEQUENCE [LARGE SCALE GENOMIC DNA]</scope>
    <source>
        <strain evidence="3">441</strain>
    </source>
</reference>